<sequence>MAARRQPPPGAAAPLLLLLLAVTFGACYAAAAGGAAPAPAPGGMTELQKHVAFFDRDHDGIVTFDETYQGLQDVGLGAVTAKASAALINAAIGPKTRPENANSSSSRMDIYIQNIQKGKHGSDTGAYDAQGRFVPAKLDEMFAEHAKTTPNAMTKDELDAMVKANRESNDINGWVAAKAEWGMLYELAKDKDGLLQKDTVRAVYDGSLFYQLAGKKG</sequence>
<comment type="similarity">
    <text evidence="1">Belongs to the caleosin family.</text>
</comment>
<dbReference type="InterPro" id="IPR002048">
    <property type="entry name" value="EF_hand_dom"/>
</dbReference>
<keyword evidence="5" id="KW-1185">Reference proteome</keyword>
<dbReference type="PROSITE" id="PS51257">
    <property type="entry name" value="PROKAR_LIPOPROTEIN"/>
    <property type="match status" value="1"/>
</dbReference>
<keyword evidence="2" id="KW-0732">Signal</keyword>
<evidence type="ECO:0000313" key="4">
    <source>
        <dbReference type="EMBL" id="KAG2653802.1"/>
    </source>
</evidence>
<dbReference type="GO" id="GO:0005509">
    <property type="term" value="F:calcium ion binding"/>
    <property type="evidence" value="ECO:0007669"/>
    <property type="project" value="InterPro"/>
</dbReference>
<dbReference type="AlphaFoldDB" id="A0A8T0WX39"/>
<evidence type="ECO:0000256" key="1">
    <source>
        <dbReference type="ARBA" id="ARBA00006765"/>
    </source>
</evidence>
<evidence type="ECO:0000259" key="3">
    <source>
        <dbReference type="PROSITE" id="PS50222"/>
    </source>
</evidence>
<name>A0A8T0WX39_PANVG</name>
<dbReference type="Proteomes" id="UP000823388">
    <property type="component" value="Chromosome 1N"/>
</dbReference>
<evidence type="ECO:0000313" key="5">
    <source>
        <dbReference type="Proteomes" id="UP000823388"/>
    </source>
</evidence>
<feature type="domain" description="EF-hand" evidence="3">
    <location>
        <begin position="42"/>
        <end position="77"/>
    </location>
</feature>
<accession>A0A8T0WX39</accession>
<dbReference type="InterPro" id="IPR011992">
    <property type="entry name" value="EF-hand-dom_pair"/>
</dbReference>
<comment type="caution">
    <text evidence="4">The sequence shown here is derived from an EMBL/GenBank/DDBJ whole genome shotgun (WGS) entry which is preliminary data.</text>
</comment>
<evidence type="ECO:0000256" key="2">
    <source>
        <dbReference type="SAM" id="SignalP"/>
    </source>
</evidence>
<dbReference type="Pfam" id="PF05042">
    <property type="entry name" value="Caleosin"/>
    <property type="match status" value="1"/>
</dbReference>
<dbReference type="InterPro" id="IPR007736">
    <property type="entry name" value="Caleosin-related"/>
</dbReference>
<feature type="chain" id="PRO_5035739343" description="EF-hand domain-containing protein" evidence="2">
    <location>
        <begin position="30"/>
        <end position="217"/>
    </location>
</feature>
<reference evidence="4 5" key="1">
    <citation type="submission" date="2020-05" db="EMBL/GenBank/DDBJ databases">
        <title>WGS assembly of Panicum virgatum.</title>
        <authorList>
            <person name="Lovell J.T."/>
            <person name="Jenkins J."/>
            <person name="Shu S."/>
            <person name="Juenger T.E."/>
            <person name="Schmutz J."/>
        </authorList>
    </citation>
    <scope>NUCLEOTIDE SEQUENCE [LARGE SCALE GENOMIC DNA]</scope>
    <source>
        <strain evidence="5">cv. AP13</strain>
    </source>
</reference>
<gene>
    <name evidence="4" type="ORF">PVAP13_1NG409200</name>
</gene>
<feature type="signal peptide" evidence="2">
    <location>
        <begin position="1"/>
        <end position="29"/>
    </location>
</feature>
<dbReference type="EMBL" id="CM029038">
    <property type="protein sequence ID" value="KAG2653802.1"/>
    <property type="molecule type" value="Genomic_DNA"/>
</dbReference>
<proteinExistence type="inferred from homology"/>
<dbReference type="SUPFAM" id="SSF47473">
    <property type="entry name" value="EF-hand"/>
    <property type="match status" value="1"/>
</dbReference>
<organism evidence="4 5">
    <name type="scientific">Panicum virgatum</name>
    <name type="common">Blackwell switchgrass</name>
    <dbReference type="NCBI Taxonomy" id="38727"/>
    <lineage>
        <taxon>Eukaryota</taxon>
        <taxon>Viridiplantae</taxon>
        <taxon>Streptophyta</taxon>
        <taxon>Embryophyta</taxon>
        <taxon>Tracheophyta</taxon>
        <taxon>Spermatophyta</taxon>
        <taxon>Magnoliopsida</taxon>
        <taxon>Liliopsida</taxon>
        <taxon>Poales</taxon>
        <taxon>Poaceae</taxon>
        <taxon>PACMAD clade</taxon>
        <taxon>Panicoideae</taxon>
        <taxon>Panicodae</taxon>
        <taxon>Paniceae</taxon>
        <taxon>Panicinae</taxon>
        <taxon>Panicum</taxon>
        <taxon>Panicum sect. Hiantes</taxon>
    </lineage>
</organism>
<dbReference type="PANTHER" id="PTHR31495:SF19">
    <property type="entry name" value="OS02G0734500 PROTEIN"/>
    <property type="match status" value="1"/>
</dbReference>
<dbReference type="PROSITE" id="PS50222">
    <property type="entry name" value="EF_HAND_2"/>
    <property type="match status" value="1"/>
</dbReference>
<dbReference type="PANTHER" id="PTHR31495">
    <property type="entry name" value="PEROXYGENASE 3-RELATED"/>
    <property type="match status" value="1"/>
</dbReference>
<protein>
    <recommendedName>
        <fullName evidence="3">EF-hand domain-containing protein</fullName>
    </recommendedName>
</protein>
<dbReference type="GO" id="GO:0004497">
    <property type="term" value="F:monooxygenase activity"/>
    <property type="evidence" value="ECO:0007669"/>
    <property type="project" value="TreeGrafter"/>
</dbReference>
<dbReference type="OrthoDB" id="640742at2759"/>